<proteinExistence type="predicted"/>
<organism evidence="2 3">
    <name type="scientific">Zopfia rhizophila CBS 207.26</name>
    <dbReference type="NCBI Taxonomy" id="1314779"/>
    <lineage>
        <taxon>Eukaryota</taxon>
        <taxon>Fungi</taxon>
        <taxon>Dikarya</taxon>
        <taxon>Ascomycota</taxon>
        <taxon>Pezizomycotina</taxon>
        <taxon>Dothideomycetes</taxon>
        <taxon>Dothideomycetes incertae sedis</taxon>
        <taxon>Zopfiaceae</taxon>
        <taxon>Zopfia</taxon>
    </lineage>
</organism>
<accession>A0A6A6ERB5</accession>
<keyword evidence="1" id="KW-1133">Transmembrane helix</keyword>
<protein>
    <recommendedName>
        <fullName evidence="4">LPXTG cell wall anchor domain-containing protein</fullName>
    </recommendedName>
</protein>
<dbReference type="Proteomes" id="UP000800200">
    <property type="component" value="Unassembled WGS sequence"/>
</dbReference>
<keyword evidence="3" id="KW-1185">Reference proteome</keyword>
<keyword evidence="1" id="KW-0472">Membrane</keyword>
<name>A0A6A6ERB5_9PEZI</name>
<evidence type="ECO:0000313" key="2">
    <source>
        <dbReference type="EMBL" id="KAF2194717.1"/>
    </source>
</evidence>
<keyword evidence="1" id="KW-0812">Transmembrane</keyword>
<evidence type="ECO:0000313" key="3">
    <source>
        <dbReference type="Proteomes" id="UP000800200"/>
    </source>
</evidence>
<sequence length="54" mass="5947">MGKKSYNSSSHRGLKGSEIGGIAAIVVVIVLVLLLIYIRRRKQKQKKVVPEITA</sequence>
<reference evidence="2" key="1">
    <citation type="journal article" date="2020" name="Stud. Mycol.">
        <title>101 Dothideomycetes genomes: a test case for predicting lifestyles and emergence of pathogens.</title>
        <authorList>
            <person name="Haridas S."/>
            <person name="Albert R."/>
            <person name="Binder M."/>
            <person name="Bloem J."/>
            <person name="Labutti K."/>
            <person name="Salamov A."/>
            <person name="Andreopoulos B."/>
            <person name="Baker S."/>
            <person name="Barry K."/>
            <person name="Bills G."/>
            <person name="Bluhm B."/>
            <person name="Cannon C."/>
            <person name="Castanera R."/>
            <person name="Culley D."/>
            <person name="Daum C."/>
            <person name="Ezra D."/>
            <person name="Gonzalez J."/>
            <person name="Henrissat B."/>
            <person name="Kuo A."/>
            <person name="Liang C."/>
            <person name="Lipzen A."/>
            <person name="Lutzoni F."/>
            <person name="Magnuson J."/>
            <person name="Mondo S."/>
            <person name="Nolan M."/>
            <person name="Ohm R."/>
            <person name="Pangilinan J."/>
            <person name="Park H.-J."/>
            <person name="Ramirez L."/>
            <person name="Alfaro M."/>
            <person name="Sun H."/>
            <person name="Tritt A."/>
            <person name="Yoshinaga Y."/>
            <person name="Zwiers L.-H."/>
            <person name="Turgeon B."/>
            <person name="Goodwin S."/>
            <person name="Spatafora J."/>
            <person name="Crous P."/>
            <person name="Grigoriev I."/>
        </authorList>
    </citation>
    <scope>NUCLEOTIDE SEQUENCE</scope>
    <source>
        <strain evidence="2">CBS 207.26</strain>
    </source>
</reference>
<feature type="transmembrane region" description="Helical" evidence="1">
    <location>
        <begin position="20"/>
        <end position="38"/>
    </location>
</feature>
<dbReference type="AlphaFoldDB" id="A0A6A6ERB5"/>
<evidence type="ECO:0000256" key="1">
    <source>
        <dbReference type="SAM" id="Phobius"/>
    </source>
</evidence>
<evidence type="ECO:0008006" key="4">
    <source>
        <dbReference type="Google" id="ProtNLM"/>
    </source>
</evidence>
<dbReference type="EMBL" id="ML994611">
    <property type="protein sequence ID" value="KAF2194717.1"/>
    <property type="molecule type" value="Genomic_DNA"/>
</dbReference>
<gene>
    <name evidence="2" type="ORF">K469DRAFT_706206</name>
</gene>